<feature type="non-terminal residue" evidence="1">
    <location>
        <position position="24"/>
    </location>
</feature>
<evidence type="ECO:0000313" key="1">
    <source>
        <dbReference type="EMBL" id="SVB26971.1"/>
    </source>
</evidence>
<proteinExistence type="predicted"/>
<sequence length="24" mass="2910">MASRFETEFILLANPILFQHQKYI</sequence>
<reference evidence="1" key="1">
    <citation type="submission" date="2018-05" db="EMBL/GenBank/DDBJ databases">
        <authorList>
            <person name="Lanie J.A."/>
            <person name="Ng W.-L."/>
            <person name="Kazmierczak K.M."/>
            <person name="Andrzejewski T.M."/>
            <person name="Davidsen T.M."/>
            <person name="Wayne K.J."/>
            <person name="Tettelin H."/>
            <person name="Glass J.I."/>
            <person name="Rusch D."/>
            <person name="Podicherti R."/>
            <person name="Tsui H.-C.T."/>
            <person name="Winkler M.E."/>
        </authorList>
    </citation>
    <scope>NUCLEOTIDE SEQUENCE</scope>
</reference>
<accession>A0A382CMU0</accession>
<gene>
    <name evidence="1" type="ORF">METZ01_LOCUS179825</name>
</gene>
<organism evidence="1">
    <name type="scientific">marine metagenome</name>
    <dbReference type="NCBI Taxonomy" id="408172"/>
    <lineage>
        <taxon>unclassified sequences</taxon>
        <taxon>metagenomes</taxon>
        <taxon>ecological metagenomes</taxon>
    </lineage>
</organism>
<dbReference type="EMBL" id="UINC01035101">
    <property type="protein sequence ID" value="SVB26971.1"/>
    <property type="molecule type" value="Genomic_DNA"/>
</dbReference>
<name>A0A382CMU0_9ZZZZ</name>
<protein>
    <submittedName>
        <fullName evidence="1">Uncharacterized protein</fullName>
    </submittedName>
</protein>
<dbReference type="AlphaFoldDB" id="A0A382CMU0"/>